<evidence type="ECO:0000313" key="3">
    <source>
        <dbReference type="RefSeq" id="XP_064072378.1"/>
    </source>
</evidence>
<reference evidence="3" key="1">
    <citation type="submission" date="2025-08" db="UniProtKB">
        <authorList>
            <consortium name="RefSeq"/>
        </authorList>
    </citation>
    <scope>IDENTIFICATION</scope>
    <source>
        <tissue evidence="3">Whole body</tissue>
    </source>
</reference>
<gene>
    <name evidence="3" type="primary">LOC135193511</name>
</gene>
<proteinExistence type="predicted"/>
<organism evidence="2 3">
    <name type="scientific">Vanessa tameamea</name>
    <name type="common">Kamehameha butterfly</name>
    <dbReference type="NCBI Taxonomy" id="334116"/>
    <lineage>
        <taxon>Eukaryota</taxon>
        <taxon>Metazoa</taxon>
        <taxon>Ecdysozoa</taxon>
        <taxon>Arthropoda</taxon>
        <taxon>Hexapoda</taxon>
        <taxon>Insecta</taxon>
        <taxon>Pterygota</taxon>
        <taxon>Neoptera</taxon>
        <taxon>Endopterygota</taxon>
        <taxon>Lepidoptera</taxon>
        <taxon>Glossata</taxon>
        <taxon>Ditrysia</taxon>
        <taxon>Papilionoidea</taxon>
        <taxon>Nymphalidae</taxon>
        <taxon>Nymphalinae</taxon>
        <taxon>Vanessa</taxon>
    </lineage>
</organism>
<protein>
    <submittedName>
        <fullName evidence="3">Uncharacterized protein LOC135193511</fullName>
    </submittedName>
</protein>
<dbReference type="GeneID" id="135193511"/>
<feature type="compositionally biased region" description="Polar residues" evidence="1">
    <location>
        <begin position="276"/>
        <end position="285"/>
    </location>
</feature>
<feature type="region of interest" description="Disordered" evidence="1">
    <location>
        <begin position="127"/>
        <end position="161"/>
    </location>
</feature>
<dbReference type="RefSeq" id="XP_064072378.1">
    <property type="nucleotide sequence ID" value="XM_064216308.1"/>
</dbReference>
<feature type="region of interest" description="Disordered" evidence="1">
    <location>
        <begin position="276"/>
        <end position="324"/>
    </location>
</feature>
<accession>A0ABM4AM62</accession>
<keyword evidence="2" id="KW-1185">Reference proteome</keyword>
<feature type="compositionally biased region" description="Low complexity" evidence="1">
    <location>
        <begin position="286"/>
        <end position="305"/>
    </location>
</feature>
<name>A0ABM4AM62_VANTA</name>
<evidence type="ECO:0000313" key="2">
    <source>
        <dbReference type="Proteomes" id="UP001652626"/>
    </source>
</evidence>
<dbReference type="Proteomes" id="UP001652626">
    <property type="component" value="Chromosome 11"/>
</dbReference>
<feature type="region of interest" description="Disordered" evidence="1">
    <location>
        <begin position="29"/>
        <end position="61"/>
    </location>
</feature>
<sequence>MLVTTPFKFYNRPPFSHPIRGPFSYTPPPGYTANDVGPPISSNSRPYKVSKKPTNEGLGDEDINNLFKYLSKKDLDKIVQYANEKERSAMRYREPSYNSNYEYSPDFNSNENIPSKYQAYESYRVLNSPNTRPDENRYHDPDNDSSKVKYENSPFAGPLNNYGPYSQGQLDGEESMHKSQFSFLDAHIQKEIDDMSFENRDKYTDSRTMQEELLPRPTNLRNDDYDISFTNDVPSVLKPETSSYKLENFAELPLMGYENSKLHSVNSYSVPHYSVTSNLKPSNQRPSNKPLSSFSSSSQFSKPSSHNNEFEVEPAPPASVAKEQSDAHLKAIKIWTHKSKGTAYTLHDDGTLSLEKPTRSKFEYN</sequence>
<feature type="compositionally biased region" description="Basic and acidic residues" evidence="1">
    <location>
        <begin position="132"/>
        <end position="150"/>
    </location>
</feature>
<evidence type="ECO:0000256" key="1">
    <source>
        <dbReference type="SAM" id="MobiDB-lite"/>
    </source>
</evidence>